<evidence type="ECO:0000256" key="2">
    <source>
        <dbReference type="ARBA" id="ARBA00022679"/>
    </source>
</evidence>
<dbReference type="Proteomes" id="UP001147746">
    <property type="component" value="Unassembled WGS sequence"/>
</dbReference>
<sequence length="291" mass="33076">MADAVECSLSGYPEREMVESSTQVQITSKDALNRQFKWYKASLEGVKEPTRTLLERYSKIPDDQMVKHVMGVAPYPCIGSFRFLEITIYNSAAYPEILARLKSGDKYLDLACALGQDIRHLIFKGAIPSNLYGSDLRPEFFNLGYDLFFDRSTLKATFIASDIFDDTSALLRQLAGKLDIINAASFFHLFDWDSQVSVAKQVVKLLRPVSGSLLVGRHSGNVRPGKRDGSELRGPIYRHDTVSFRRLWEQVGRETGTEWEADITEEKWEDLQTHADSDEGAFKMQYVIRRV</sequence>
<evidence type="ECO:0000313" key="5">
    <source>
        <dbReference type="EMBL" id="KAJ5316262.1"/>
    </source>
</evidence>
<dbReference type="PANTHER" id="PTHR35897">
    <property type="entry name" value="METHYLTRANSFERASE AUSD"/>
    <property type="match status" value="1"/>
</dbReference>
<dbReference type="PANTHER" id="PTHR35897:SF1">
    <property type="entry name" value="METHYLTRANSFERASE AUSD"/>
    <property type="match status" value="1"/>
</dbReference>
<keyword evidence="6" id="KW-1185">Reference proteome</keyword>
<organism evidence="5 6">
    <name type="scientific">Penicillium atrosanguineum</name>
    <dbReference type="NCBI Taxonomy" id="1132637"/>
    <lineage>
        <taxon>Eukaryota</taxon>
        <taxon>Fungi</taxon>
        <taxon>Dikarya</taxon>
        <taxon>Ascomycota</taxon>
        <taxon>Pezizomycotina</taxon>
        <taxon>Eurotiomycetes</taxon>
        <taxon>Eurotiomycetidae</taxon>
        <taxon>Eurotiales</taxon>
        <taxon>Aspergillaceae</taxon>
        <taxon>Penicillium</taxon>
    </lineage>
</organism>
<dbReference type="EMBL" id="JAPZBO010000005">
    <property type="protein sequence ID" value="KAJ5316262.1"/>
    <property type="molecule type" value="Genomic_DNA"/>
</dbReference>
<dbReference type="Gene3D" id="3.40.50.150">
    <property type="entry name" value="Vaccinia Virus protein VP39"/>
    <property type="match status" value="1"/>
</dbReference>
<comment type="pathway">
    <text evidence="1">Secondary metabolite biosynthesis.</text>
</comment>
<dbReference type="InterPro" id="IPR051654">
    <property type="entry name" value="Meroterpenoid_MTases"/>
</dbReference>
<protein>
    <recommendedName>
        <fullName evidence="7">Methyltransferase domain-containing protein</fullName>
    </recommendedName>
</protein>
<name>A0A9W9U4H4_9EURO</name>
<dbReference type="AlphaFoldDB" id="A0A9W9U4H4"/>
<comment type="similarity">
    <text evidence="4">Belongs to the class I-like SAM-binding methyltransferase superfamily.</text>
</comment>
<evidence type="ECO:0000256" key="3">
    <source>
        <dbReference type="ARBA" id="ARBA00022691"/>
    </source>
</evidence>
<reference evidence="5" key="1">
    <citation type="submission" date="2022-12" db="EMBL/GenBank/DDBJ databases">
        <authorList>
            <person name="Petersen C."/>
        </authorList>
    </citation>
    <scope>NUCLEOTIDE SEQUENCE</scope>
    <source>
        <strain evidence="5">IBT 21472</strain>
    </source>
</reference>
<gene>
    <name evidence="5" type="ORF">N7476_006569</name>
</gene>
<comment type="caution">
    <text evidence="5">The sequence shown here is derived from an EMBL/GenBank/DDBJ whole genome shotgun (WGS) entry which is preliminary data.</text>
</comment>
<keyword evidence="3" id="KW-0949">S-adenosyl-L-methionine</keyword>
<evidence type="ECO:0000313" key="6">
    <source>
        <dbReference type="Proteomes" id="UP001147746"/>
    </source>
</evidence>
<reference evidence="5" key="2">
    <citation type="journal article" date="2023" name="IMA Fungus">
        <title>Comparative genomic study of the Penicillium genus elucidates a diverse pangenome and 15 lateral gene transfer events.</title>
        <authorList>
            <person name="Petersen C."/>
            <person name="Sorensen T."/>
            <person name="Nielsen M.R."/>
            <person name="Sondergaard T.E."/>
            <person name="Sorensen J.L."/>
            <person name="Fitzpatrick D.A."/>
            <person name="Frisvad J.C."/>
            <person name="Nielsen K.L."/>
        </authorList>
    </citation>
    <scope>NUCLEOTIDE SEQUENCE</scope>
    <source>
        <strain evidence="5">IBT 21472</strain>
    </source>
</reference>
<keyword evidence="2" id="KW-0808">Transferase</keyword>
<dbReference type="InterPro" id="IPR029063">
    <property type="entry name" value="SAM-dependent_MTases_sf"/>
</dbReference>
<proteinExistence type="inferred from homology"/>
<dbReference type="SUPFAM" id="SSF53335">
    <property type="entry name" value="S-adenosyl-L-methionine-dependent methyltransferases"/>
    <property type="match status" value="1"/>
</dbReference>
<evidence type="ECO:0000256" key="4">
    <source>
        <dbReference type="ARBA" id="ARBA00038314"/>
    </source>
</evidence>
<dbReference type="GO" id="GO:0016740">
    <property type="term" value="F:transferase activity"/>
    <property type="evidence" value="ECO:0007669"/>
    <property type="project" value="UniProtKB-KW"/>
</dbReference>
<accession>A0A9W9U4H4</accession>
<evidence type="ECO:0008006" key="7">
    <source>
        <dbReference type="Google" id="ProtNLM"/>
    </source>
</evidence>
<evidence type="ECO:0000256" key="1">
    <source>
        <dbReference type="ARBA" id="ARBA00005179"/>
    </source>
</evidence>